<feature type="compositionally biased region" description="Low complexity" evidence="3">
    <location>
        <begin position="998"/>
        <end position="1019"/>
    </location>
</feature>
<feature type="compositionally biased region" description="Polar residues" evidence="3">
    <location>
        <begin position="436"/>
        <end position="448"/>
    </location>
</feature>
<feature type="compositionally biased region" description="Polar residues" evidence="3">
    <location>
        <begin position="15"/>
        <end position="42"/>
    </location>
</feature>
<feature type="region of interest" description="Disordered" evidence="3">
    <location>
        <begin position="992"/>
        <end position="1019"/>
    </location>
</feature>
<feature type="region of interest" description="Disordered" evidence="3">
    <location>
        <begin position="212"/>
        <end position="233"/>
    </location>
</feature>
<name>A0A0L0SI04_ALLM3</name>
<feature type="compositionally biased region" description="Low complexity" evidence="3">
    <location>
        <begin position="370"/>
        <end position="386"/>
    </location>
</feature>
<feature type="domain" description="NDT80" evidence="4">
    <location>
        <begin position="668"/>
        <end position="994"/>
    </location>
</feature>
<dbReference type="OrthoDB" id="2288358at2759"/>
<feature type="region of interest" description="Disordered" evidence="3">
    <location>
        <begin position="1"/>
        <end position="76"/>
    </location>
</feature>
<dbReference type="InterPro" id="IPR024061">
    <property type="entry name" value="NDT80_DNA-bd_dom"/>
</dbReference>
<feature type="compositionally biased region" description="Low complexity" evidence="3">
    <location>
        <begin position="306"/>
        <end position="316"/>
    </location>
</feature>
<evidence type="ECO:0000313" key="5">
    <source>
        <dbReference type="EMBL" id="KNE62084.1"/>
    </source>
</evidence>
<keyword evidence="1 2" id="KW-0238">DNA-binding</keyword>
<feature type="region of interest" description="Disordered" evidence="3">
    <location>
        <begin position="570"/>
        <end position="619"/>
    </location>
</feature>
<evidence type="ECO:0000256" key="2">
    <source>
        <dbReference type="PROSITE-ProRule" id="PRU00850"/>
    </source>
</evidence>
<evidence type="ECO:0000313" key="6">
    <source>
        <dbReference type="Proteomes" id="UP000054350"/>
    </source>
</evidence>
<sequence length="1168" mass="120830">MASSNPSAPPDALLYSTSTAGPNGTQAMTSPYCDQSPYQAYNAQYRGSGGGGGGGGGSGTIPAEYPTPTSATLPPTSSATWLAVDPSSGMTSVHASASPAQYYVAFTTAAPGASGSTSIAAPGVSLSNHASPAISQQPRYVTATAPPAWSTSATSMLPNESAMPPAALQLQYDYGASTTAGASGVVGTVHSPAVGQWTAYAADAAPASTTAAAANPSSSAPTPSGVALPAPSAYHDATPTMHLDAYSATSHALPSVAATFADHGPFTSGSLVDSHYQQQHQQHPAYMTTAVYTTVQSQGTFSTVSSSADAAVPSSHAHLHHDANHQQQPQQQYAFDHHQQQQQQQAMQQQQQQLQQQQQQYAYDQHHHQSAQYQTEYQQHQQHQQPMYASQYVMQHQLPHEYTTDPSSSTATFQYASLQRYDPVHDSTAQQQQQQHSPYVSAPTSATMAGTDHATAPQPQQGYWATTTDGQTVLVVPSTGAHQTETMPDQSTSSYYYAQQHPHMHNYDPRQDARTVTDATGPTTVAPGVTYQVAPSAEGAFDHTSPSMTLGAGPAPAAYTLQYVQTGTATELPSPTVPAPSAPVTTSPSAAAQSAEPKRSGSAGAPRSGSAGKEKERATRLQINTELANAAALRSVAAASAALQPTPTTEAASTPHLALASPLVFSSQPASAVLPTDPNWAAAPDTPVTAAAPSASTDRPASATTPVFPRRRRTCDMSTDVGPAFDSVQVARVKSLDGQLGYTLRVDARMDKGFFVANDLYTCYRRNYTQLSACFAVQSAPSIGHPLDVPCLVEVVDPNTGAATWKVAEQFQLGIVAHVQGENRPVDLVQMTAKRDRGPQLAPAMRPCRPGGRLLPVSGLHQLQTVAVFERIQFKAATANNGRRKHPQQCFVVKVLLFAKLAGEKNVVPTGLHAAARHMPLSRGIFAAAAAAAAVDSADDSMDPSMTGGAPHPPSPHPYLYPATCPPGMHVVAVASSAGIVVRGRSPGHYKDHALGFPSSSSSSGISGSSGSNPPSSSAPAIGLTDALFSPSAADMPLYSPLFMSAPLAAGGSATAPATPSTPHYPVGLGLGTVPEAASDAPPTAPAPGAWGLPMPDGMMGYAAGEMAPPPPTPTAAVHVPSPFMHAPPSAITSPAVGNVPPTPTAELQRTLARMHVDAPGAADEDAA</sequence>
<feature type="region of interest" description="Disordered" evidence="3">
    <location>
        <begin position="423"/>
        <end position="463"/>
    </location>
</feature>
<gene>
    <name evidence="5" type="ORF">AMAG_07338</name>
</gene>
<dbReference type="GO" id="GO:0051321">
    <property type="term" value="P:meiotic cell cycle"/>
    <property type="evidence" value="ECO:0007669"/>
    <property type="project" value="TreeGrafter"/>
</dbReference>
<feature type="compositionally biased region" description="Gly residues" evidence="3">
    <location>
        <begin position="47"/>
        <end position="59"/>
    </location>
</feature>
<reference evidence="6" key="2">
    <citation type="submission" date="2009-11" db="EMBL/GenBank/DDBJ databases">
        <title>The Genome Sequence of Allomyces macrogynus strain ATCC 38327.</title>
        <authorList>
            <consortium name="The Broad Institute Genome Sequencing Platform"/>
            <person name="Russ C."/>
            <person name="Cuomo C."/>
            <person name="Shea T."/>
            <person name="Young S.K."/>
            <person name="Zeng Q."/>
            <person name="Koehrsen M."/>
            <person name="Haas B."/>
            <person name="Borodovsky M."/>
            <person name="Guigo R."/>
            <person name="Alvarado L."/>
            <person name="Berlin A."/>
            <person name="Borenstein D."/>
            <person name="Chen Z."/>
            <person name="Engels R."/>
            <person name="Freedman E."/>
            <person name="Gellesch M."/>
            <person name="Goldberg J."/>
            <person name="Griggs A."/>
            <person name="Gujja S."/>
            <person name="Heiman D."/>
            <person name="Hepburn T."/>
            <person name="Howarth C."/>
            <person name="Jen D."/>
            <person name="Larson L."/>
            <person name="Lewis B."/>
            <person name="Mehta T."/>
            <person name="Park D."/>
            <person name="Pearson M."/>
            <person name="Roberts A."/>
            <person name="Saif S."/>
            <person name="Shenoy N."/>
            <person name="Sisk P."/>
            <person name="Stolte C."/>
            <person name="Sykes S."/>
            <person name="Walk T."/>
            <person name="White J."/>
            <person name="Yandava C."/>
            <person name="Burger G."/>
            <person name="Gray M.W."/>
            <person name="Holland P.W.H."/>
            <person name="King N."/>
            <person name="Lang F.B.F."/>
            <person name="Roger A.J."/>
            <person name="Ruiz-Trillo I."/>
            <person name="Lander E."/>
            <person name="Nusbaum C."/>
        </authorList>
    </citation>
    <scope>NUCLEOTIDE SEQUENCE [LARGE SCALE GENOMIC DNA]</scope>
    <source>
        <strain evidence="6">ATCC 38327</strain>
    </source>
</reference>
<dbReference type="GO" id="GO:0045944">
    <property type="term" value="P:positive regulation of transcription by RNA polymerase II"/>
    <property type="evidence" value="ECO:0007669"/>
    <property type="project" value="TreeGrafter"/>
</dbReference>
<feature type="compositionally biased region" description="Low complexity" evidence="3">
    <location>
        <begin position="681"/>
        <end position="698"/>
    </location>
</feature>
<protein>
    <recommendedName>
        <fullName evidence="4">NDT80 domain-containing protein</fullName>
    </recommendedName>
</protein>
<proteinExistence type="predicted"/>
<reference evidence="5 6" key="1">
    <citation type="submission" date="2009-11" db="EMBL/GenBank/DDBJ databases">
        <title>Annotation of Allomyces macrogynus ATCC 38327.</title>
        <authorList>
            <consortium name="The Broad Institute Genome Sequencing Platform"/>
            <person name="Russ C."/>
            <person name="Cuomo C."/>
            <person name="Burger G."/>
            <person name="Gray M.W."/>
            <person name="Holland P.W.H."/>
            <person name="King N."/>
            <person name="Lang F.B.F."/>
            <person name="Roger A.J."/>
            <person name="Ruiz-Trillo I."/>
            <person name="Young S.K."/>
            <person name="Zeng Q."/>
            <person name="Gargeya S."/>
            <person name="Fitzgerald M."/>
            <person name="Haas B."/>
            <person name="Abouelleil A."/>
            <person name="Alvarado L."/>
            <person name="Arachchi H.M."/>
            <person name="Berlin A."/>
            <person name="Chapman S.B."/>
            <person name="Gearin G."/>
            <person name="Goldberg J."/>
            <person name="Griggs A."/>
            <person name="Gujja S."/>
            <person name="Hansen M."/>
            <person name="Heiman D."/>
            <person name="Howarth C."/>
            <person name="Larimer J."/>
            <person name="Lui A."/>
            <person name="MacDonald P.J.P."/>
            <person name="McCowen C."/>
            <person name="Montmayeur A."/>
            <person name="Murphy C."/>
            <person name="Neiman D."/>
            <person name="Pearson M."/>
            <person name="Priest M."/>
            <person name="Roberts A."/>
            <person name="Saif S."/>
            <person name="Shea T."/>
            <person name="Sisk P."/>
            <person name="Stolte C."/>
            <person name="Sykes S."/>
            <person name="Wortman J."/>
            <person name="Nusbaum C."/>
            <person name="Birren B."/>
        </authorList>
    </citation>
    <scope>NUCLEOTIDE SEQUENCE [LARGE SCALE GENOMIC DNA]</scope>
    <source>
        <strain evidence="5 6">ATCC 38327</strain>
    </source>
</reference>
<dbReference type="eggNOG" id="ENOG502RYEH">
    <property type="taxonomic scope" value="Eukaryota"/>
</dbReference>
<dbReference type="Proteomes" id="UP000054350">
    <property type="component" value="Unassembled WGS sequence"/>
</dbReference>
<dbReference type="VEuPathDB" id="FungiDB:AMAG_07338"/>
<feature type="DNA-binding region" description="NDT80" evidence="2">
    <location>
        <begin position="668"/>
        <end position="994"/>
    </location>
</feature>
<dbReference type="PANTHER" id="PTHR35144">
    <property type="entry name" value="MEIOSIS-SPECIFIC TRANSCRIPTION FACTOR NDT80"/>
    <property type="match status" value="1"/>
</dbReference>
<dbReference type="InterPro" id="IPR037141">
    <property type="entry name" value="NDT80_DNA-bd_dom_sf"/>
</dbReference>
<dbReference type="GO" id="GO:0000228">
    <property type="term" value="C:nuclear chromosome"/>
    <property type="evidence" value="ECO:0007669"/>
    <property type="project" value="TreeGrafter"/>
</dbReference>
<dbReference type="GO" id="GO:0003700">
    <property type="term" value="F:DNA-binding transcription factor activity"/>
    <property type="evidence" value="ECO:0007669"/>
    <property type="project" value="UniProtKB-UniRule"/>
</dbReference>
<evidence type="ECO:0000259" key="4">
    <source>
        <dbReference type="PROSITE" id="PS51517"/>
    </source>
</evidence>
<dbReference type="GO" id="GO:0003677">
    <property type="term" value="F:DNA binding"/>
    <property type="evidence" value="ECO:0007669"/>
    <property type="project" value="UniProtKB-KW"/>
</dbReference>
<feature type="compositionally biased region" description="Low complexity" evidence="3">
    <location>
        <begin position="212"/>
        <end position="224"/>
    </location>
</feature>
<feature type="region of interest" description="Disordered" evidence="3">
    <location>
        <begin position="306"/>
        <end position="386"/>
    </location>
</feature>
<dbReference type="InterPro" id="IPR008967">
    <property type="entry name" value="p53-like_TF_DNA-bd_sf"/>
</dbReference>
<accession>A0A0L0SI04</accession>
<dbReference type="SUPFAM" id="SSF49417">
    <property type="entry name" value="p53-like transcription factors"/>
    <property type="match status" value="1"/>
</dbReference>
<keyword evidence="6" id="KW-1185">Reference proteome</keyword>
<evidence type="ECO:0000256" key="3">
    <source>
        <dbReference type="SAM" id="MobiDB-lite"/>
    </source>
</evidence>
<feature type="compositionally biased region" description="Low complexity" evidence="3">
    <location>
        <begin position="66"/>
        <end position="76"/>
    </location>
</feature>
<feature type="region of interest" description="Disordered" evidence="3">
    <location>
        <begin position="676"/>
        <end position="712"/>
    </location>
</feature>
<feature type="compositionally biased region" description="Low complexity" evidence="3">
    <location>
        <begin position="582"/>
        <end position="611"/>
    </location>
</feature>
<dbReference type="PROSITE" id="PS51517">
    <property type="entry name" value="NDT80"/>
    <property type="match status" value="1"/>
</dbReference>
<dbReference type="Pfam" id="PF05224">
    <property type="entry name" value="NDT80_PhoG"/>
    <property type="match status" value="1"/>
</dbReference>
<feature type="compositionally biased region" description="Low complexity" evidence="3">
    <location>
        <begin position="325"/>
        <end position="363"/>
    </location>
</feature>
<dbReference type="Gene3D" id="2.60.40.1390">
    <property type="entry name" value="NDT80 DNA-binding domain"/>
    <property type="match status" value="2"/>
</dbReference>
<dbReference type="PANTHER" id="PTHR35144:SF2">
    <property type="entry name" value="MEIOSIS-SPECIFIC TRANSCRIPTION FACTOR NDT80"/>
    <property type="match status" value="1"/>
</dbReference>
<organism evidence="5 6">
    <name type="scientific">Allomyces macrogynus (strain ATCC 38327)</name>
    <name type="common">Allomyces javanicus var. macrogynus</name>
    <dbReference type="NCBI Taxonomy" id="578462"/>
    <lineage>
        <taxon>Eukaryota</taxon>
        <taxon>Fungi</taxon>
        <taxon>Fungi incertae sedis</taxon>
        <taxon>Blastocladiomycota</taxon>
        <taxon>Blastocladiomycetes</taxon>
        <taxon>Blastocladiales</taxon>
        <taxon>Blastocladiaceae</taxon>
        <taxon>Allomyces</taxon>
    </lineage>
</organism>
<evidence type="ECO:0000256" key="1">
    <source>
        <dbReference type="ARBA" id="ARBA00023125"/>
    </source>
</evidence>
<dbReference type="AlphaFoldDB" id="A0A0L0SI04"/>
<dbReference type="InterPro" id="IPR052605">
    <property type="entry name" value="Fungal_trans_regulator"/>
</dbReference>
<dbReference type="EMBL" id="GG745339">
    <property type="protein sequence ID" value="KNE62084.1"/>
    <property type="molecule type" value="Genomic_DNA"/>
</dbReference>